<reference evidence="1" key="1">
    <citation type="journal article" date="2014" name="Front. Microbiol.">
        <title>High frequency of phylogenetically diverse reductive dehalogenase-homologous genes in deep subseafloor sedimentary metagenomes.</title>
        <authorList>
            <person name="Kawai M."/>
            <person name="Futagami T."/>
            <person name="Toyoda A."/>
            <person name="Takaki Y."/>
            <person name="Nishi S."/>
            <person name="Hori S."/>
            <person name="Arai W."/>
            <person name="Tsubouchi T."/>
            <person name="Morono Y."/>
            <person name="Uchiyama I."/>
            <person name="Ito T."/>
            <person name="Fujiyama A."/>
            <person name="Inagaki F."/>
            <person name="Takami H."/>
        </authorList>
    </citation>
    <scope>NUCLEOTIDE SEQUENCE</scope>
    <source>
        <strain evidence="1">Expedition CK06-06</strain>
    </source>
</reference>
<evidence type="ECO:0000313" key="1">
    <source>
        <dbReference type="EMBL" id="GAG54570.1"/>
    </source>
</evidence>
<protein>
    <submittedName>
        <fullName evidence="1">Uncharacterized protein</fullName>
    </submittedName>
</protein>
<gene>
    <name evidence="1" type="ORF">S01H4_19098</name>
</gene>
<comment type="caution">
    <text evidence="1">The sequence shown here is derived from an EMBL/GenBank/DDBJ whole genome shotgun (WGS) entry which is preliminary data.</text>
</comment>
<dbReference type="AlphaFoldDB" id="X0YFE6"/>
<dbReference type="EMBL" id="BART01008496">
    <property type="protein sequence ID" value="GAG54570.1"/>
    <property type="molecule type" value="Genomic_DNA"/>
</dbReference>
<name>X0YFE6_9ZZZZ</name>
<feature type="non-terminal residue" evidence="1">
    <location>
        <position position="1"/>
    </location>
</feature>
<sequence>RKIRSFDDDKGVWWMTGIYNCNQGHSHLLKQQDKILEQILVEMADHFLLHDSEGFEGGDILFVGTH</sequence>
<accession>X0YFE6</accession>
<proteinExistence type="predicted"/>
<organism evidence="1">
    <name type="scientific">marine sediment metagenome</name>
    <dbReference type="NCBI Taxonomy" id="412755"/>
    <lineage>
        <taxon>unclassified sequences</taxon>
        <taxon>metagenomes</taxon>
        <taxon>ecological metagenomes</taxon>
    </lineage>
</organism>